<sequence>SQEESAAKGTSRTEKSELSGGCSRNYDLPVAGPSRLHFNELNFAVFSNEF</sequence>
<feature type="region of interest" description="Disordered" evidence="1">
    <location>
        <begin position="1"/>
        <end position="24"/>
    </location>
</feature>
<comment type="caution">
    <text evidence="2">The sequence shown here is derived from an EMBL/GenBank/DDBJ whole genome shotgun (WGS) entry which is preliminary data.</text>
</comment>
<keyword evidence="3" id="KW-1185">Reference proteome</keyword>
<organism evidence="2 3">
    <name type="scientific">Araneus ventricosus</name>
    <name type="common">Orbweaver spider</name>
    <name type="synonym">Epeira ventricosa</name>
    <dbReference type="NCBI Taxonomy" id="182803"/>
    <lineage>
        <taxon>Eukaryota</taxon>
        <taxon>Metazoa</taxon>
        <taxon>Ecdysozoa</taxon>
        <taxon>Arthropoda</taxon>
        <taxon>Chelicerata</taxon>
        <taxon>Arachnida</taxon>
        <taxon>Araneae</taxon>
        <taxon>Araneomorphae</taxon>
        <taxon>Entelegynae</taxon>
        <taxon>Araneoidea</taxon>
        <taxon>Araneidae</taxon>
        <taxon>Araneus</taxon>
    </lineage>
</organism>
<dbReference type="AlphaFoldDB" id="A0A4Y2Q2P8"/>
<feature type="non-terminal residue" evidence="2">
    <location>
        <position position="1"/>
    </location>
</feature>
<evidence type="ECO:0000256" key="1">
    <source>
        <dbReference type="SAM" id="MobiDB-lite"/>
    </source>
</evidence>
<protein>
    <submittedName>
        <fullName evidence="2">Uncharacterized protein</fullName>
    </submittedName>
</protein>
<accession>A0A4Y2Q2P8</accession>
<evidence type="ECO:0000313" key="2">
    <source>
        <dbReference type="EMBL" id="GBN57150.1"/>
    </source>
</evidence>
<reference evidence="2 3" key="1">
    <citation type="journal article" date="2019" name="Sci. Rep.">
        <title>Orb-weaving spider Araneus ventricosus genome elucidates the spidroin gene catalogue.</title>
        <authorList>
            <person name="Kono N."/>
            <person name="Nakamura H."/>
            <person name="Ohtoshi R."/>
            <person name="Moran D.A.P."/>
            <person name="Shinohara A."/>
            <person name="Yoshida Y."/>
            <person name="Fujiwara M."/>
            <person name="Mori M."/>
            <person name="Tomita M."/>
            <person name="Arakawa K."/>
        </authorList>
    </citation>
    <scope>NUCLEOTIDE SEQUENCE [LARGE SCALE GENOMIC DNA]</scope>
</reference>
<evidence type="ECO:0000313" key="3">
    <source>
        <dbReference type="Proteomes" id="UP000499080"/>
    </source>
</evidence>
<dbReference type="EMBL" id="BGPR01218411">
    <property type="protein sequence ID" value="GBN57150.1"/>
    <property type="molecule type" value="Genomic_DNA"/>
</dbReference>
<name>A0A4Y2Q2P8_ARAVE</name>
<gene>
    <name evidence="2" type="ORF">AVEN_144548_1</name>
</gene>
<proteinExistence type="predicted"/>
<dbReference type="Proteomes" id="UP000499080">
    <property type="component" value="Unassembled WGS sequence"/>
</dbReference>